<evidence type="ECO:0000256" key="1">
    <source>
        <dbReference type="SAM" id="MobiDB-lite"/>
    </source>
</evidence>
<reference evidence="2" key="1">
    <citation type="submission" date="2023-03" db="EMBL/GenBank/DDBJ databases">
        <title>Massive genome expansion in bonnet fungi (Mycena s.s.) driven by repeated elements and novel gene families across ecological guilds.</title>
        <authorList>
            <consortium name="Lawrence Berkeley National Laboratory"/>
            <person name="Harder C.B."/>
            <person name="Miyauchi S."/>
            <person name="Viragh M."/>
            <person name="Kuo A."/>
            <person name="Thoen E."/>
            <person name="Andreopoulos B."/>
            <person name="Lu D."/>
            <person name="Skrede I."/>
            <person name="Drula E."/>
            <person name="Henrissat B."/>
            <person name="Morin E."/>
            <person name="Kohler A."/>
            <person name="Barry K."/>
            <person name="LaButti K."/>
            <person name="Morin E."/>
            <person name="Salamov A."/>
            <person name="Lipzen A."/>
            <person name="Mereny Z."/>
            <person name="Hegedus B."/>
            <person name="Baldrian P."/>
            <person name="Stursova M."/>
            <person name="Weitz H."/>
            <person name="Taylor A."/>
            <person name="Grigoriev I.V."/>
            <person name="Nagy L.G."/>
            <person name="Martin F."/>
            <person name="Kauserud H."/>
        </authorList>
    </citation>
    <scope>NUCLEOTIDE SEQUENCE</scope>
    <source>
        <strain evidence="2">CBHHK200</strain>
    </source>
</reference>
<name>A0AAD6RW56_9AGAR</name>
<dbReference type="EMBL" id="JARJCM010000504">
    <property type="protein sequence ID" value="KAJ7016456.1"/>
    <property type="molecule type" value="Genomic_DNA"/>
</dbReference>
<proteinExistence type="predicted"/>
<organism evidence="2 3">
    <name type="scientific">Mycena alexandri</name>
    <dbReference type="NCBI Taxonomy" id="1745969"/>
    <lineage>
        <taxon>Eukaryota</taxon>
        <taxon>Fungi</taxon>
        <taxon>Dikarya</taxon>
        <taxon>Basidiomycota</taxon>
        <taxon>Agaricomycotina</taxon>
        <taxon>Agaricomycetes</taxon>
        <taxon>Agaricomycetidae</taxon>
        <taxon>Agaricales</taxon>
        <taxon>Marasmiineae</taxon>
        <taxon>Mycenaceae</taxon>
        <taxon>Mycena</taxon>
    </lineage>
</organism>
<evidence type="ECO:0000313" key="2">
    <source>
        <dbReference type="EMBL" id="KAJ7016456.1"/>
    </source>
</evidence>
<accession>A0AAD6RW56</accession>
<keyword evidence="3" id="KW-1185">Reference proteome</keyword>
<protein>
    <submittedName>
        <fullName evidence="2">Uncharacterized protein</fullName>
    </submittedName>
</protein>
<gene>
    <name evidence="2" type="ORF">C8F04DRAFT_1202167</name>
</gene>
<sequence length="315" mass="33237">MTPLCRRWSRRDSTQCGKGGGISAAANDDDGAGEARWRQADTLTCCHPARCSVRTIFYANSDFAARDHFLADSRCRAGSQRIRSSGDLAACLLGISVRPKAPWNHIYQSKGDHNGSRPRRAPQRNGRNEDAGSVLSSLKIKVAKSLDIPDLGHSGTFEACPQCCSSVEAKASRALDGPDLGVVVDDVSETLLAIPGRCVMATSDQESAESFLSTLCGTSAFPSAQASRRPEVSRRSAITANFHPTPTKTPTVFGQSLANPPVTNLRSFGNFGANRALPINDGGAPSRLMSGGSVLMAIKTAAAESALGVKMEGNS</sequence>
<dbReference type="AlphaFoldDB" id="A0AAD6RW56"/>
<evidence type="ECO:0000313" key="3">
    <source>
        <dbReference type="Proteomes" id="UP001218188"/>
    </source>
</evidence>
<comment type="caution">
    <text evidence="2">The sequence shown here is derived from an EMBL/GenBank/DDBJ whole genome shotgun (WGS) entry which is preliminary data.</text>
</comment>
<feature type="region of interest" description="Disordered" evidence="1">
    <location>
        <begin position="105"/>
        <end position="133"/>
    </location>
</feature>
<dbReference type="Proteomes" id="UP001218188">
    <property type="component" value="Unassembled WGS sequence"/>
</dbReference>